<dbReference type="GeneID" id="18760865"/>
<dbReference type="OrthoDB" id="10375075at2759"/>
<name>K1WTS9_MARBU</name>
<sequence length="190" mass="20768">MTSPLRSSIAAAVTESVNQKEEWKEHKYRLDFCSPALFHLSPLPSSSSSSSKAASLLPTARESRQTRSSSAIIYLPAFHPSPKSPPPSPEPHAKRPASAMPGIILATESWECHKCTFTNSYGDYPDEDKEWKKEVPDLRCGGTQMCAGSNAHIRCGKCFNVLSDGSIDYHCDGTKVIKLNDVGLSLREEG</sequence>
<protein>
    <submittedName>
        <fullName evidence="2">Uncharacterized protein</fullName>
    </submittedName>
</protein>
<feature type="compositionally biased region" description="Low complexity" evidence="1">
    <location>
        <begin position="41"/>
        <end position="60"/>
    </location>
</feature>
<proteinExistence type="predicted"/>
<organism evidence="2 3">
    <name type="scientific">Marssonina brunnea f. sp. multigermtubi (strain MB_m1)</name>
    <name type="common">Marssonina leaf spot fungus</name>
    <dbReference type="NCBI Taxonomy" id="1072389"/>
    <lineage>
        <taxon>Eukaryota</taxon>
        <taxon>Fungi</taxon>
        <taxon>Dikarya</taxon>
        <taxon>Ascomycota</taxon>
        <taxon>Pezizomycotina</taxon>
        <taxon>Leotiomycetes</taxon>
        <taxon>Helotiales</taxon>
        <taxon>Drepanopezizaceae</taxon>
        <taxon>Drepanopeziza</taxon>
    </lineage>
</organism>
<gene>
    <name evidence="2" type="ORF">MBM_04930</name>
</gene>
<accession>K1WTS9</accession>
<dbReference type="HOGENOM" id="CLU_1428292_0_0_1"/>
<dbReference type="AlphaFoldDB" id="K1WTS9"/>
<feature type="region of interest" description="Disordered" evidence="1">
    <location>
        <begin position="41"/>
        <end position="65"/>
    </location>
</feature>
<dbReference type="EMBL" id="JH921438">
    <property type="protein sequence ID" value="EKD16461.1"/>
    <property type="molecule type" value="Genomic_DNA"/>
</dbReference>
<evidence type="ECO:0000256" key="1">
    <source>
        <dbReference type="SAM" id="MobiDB-lite"/>
    </source>
</evidence>
<feature type="region of interest" description="Disordered" evidence="1">
    <location>
        <begin position="78"/>
        <end position="97"/>
    </location>
</feature>
<evidence type="ECO:0000313" key="3">
    <source>
        <dbReference type="Proteomes" id="UP000006753"/>
    </source>
</evidence>
<dbReference type="Proteomes" id="UP000006753">
    <property type="component" value="Unassembled WGS sequence"/>
</dbReference>
<dbReference type="InParanoid" id="K1WTS9"/>
<evidence type="ECO:0000313" key="2">
    <source>
        <dbReference type="EMBL" id="EKD16461.1"/>
    </source>
</evidence>
<dbReference type="KEGG" id="mbe:MBM_04930"/>
<reference evidence="2 3" key="1">
    <citation type="journal article" date="2012" name="BMC Genomics">
        <title>Sequencing the genome of Marssonina brunnea reveals fungus-poplar co-evolution.</title>
        <authorList>
            <person name="Zhu S."/>
            <person name="Cao Y.-Z."/>
            <person name="Jiang C."/>
            <person name="Tan B.-Y."/>
            <person name="Wang Z."/>
            <person name="Feng S."/>
            <person name="Zhang L."/>
            <person name="Su X.-H."/>
            <person name="Brejova B."/>
            <person name="Vinar T."/>
            <person name="Xu M."/>
            <person name="Wang M.-X."/>
            <person name="Zhang S.-G."/>
            <person name="Huang M.-R."/>
            <person name="Wu R."/>
            <person name="Zhou Y."/>
        </authorList>
    </citation>
    <scope>NUCLEOTIDE SEQUENCE [LARGE SCALE GENOMIC DNA]</scope>
    <source>
        <strain evidence="2 3">MB_m1</strain>
    </source>
</reference>
<keyword evidence="3" id="KW-1185">Reference proteome</keyword>